<evidence type="ECO:0000256" key="3">
    <source>
        <dbReference type="ARBA" id="ARBA00022777"/>
    </source>
</evidence>
<sequence length="592" mass="67561">MNNWKRFLVSSIRFKKLRTRFLFAMIALSIPPLFILGYFSFQTTTNTMMRTHAQTNSDHLKTASEMADLLFRNLINLNRALVLNESIRNELIHIKNGEQAASPSGTSERMAAQIQRVINTHLLDNRFVNSICILDYHFQIYCLGRSDDAGTYEHDTKITQIQNAEWYQKAVNAEGRVIFYGTDVLSDTKDSFSTIKLFRDSEGMNGESLGVIIVNVSKNIFDSAFNVHHHTGSYMAIEDTQLRSRVVFPDASEGDHLVSPYSSASEAIQKLKEEKYLVSSYRNETTNWTFIHSVQKKELLAESNRIGTATMVIALLISLTALVLSYILSGTITKPLISIKKMMMEWNKGKREFTATFEQDEVGVIGETFKRMASENDELNEKVVSLVLKEREAELRALQAQIKPHFLYNTLDSIYWMAMLKGSPEAAQMAISLSESFKLSLNKGKELIPIFKELQHIKHYLNIQNIRYNNRFHFEEDIEESMMSMEMIKLLLQPLVENAIYHGLEPKVGEGRIRLTGRREGEFIVFRVEDDGVGIEDPAAIEHGYGLSNVKERLRLYYGSSSRFQIASIPGKGTCIELSFKPLTQEEGRRHA</sequence>
<dbReference type="Pfam" id="PF06580">
    <property type="entry name" value="His_kinase"/>
    <property type="match status" value="1"/>
</dbReference>
<feature type="transmembrane region" description="Helical" evidence="6">
    <location>
        <begin position="311"/>
        <end position="333"/>
    </location>
</feature>
<evidence type="ECO:0000256" key="4">
    <source>
        <dbReference type="ARBA" id="ARBA00022840"/>
    </source>
</evidence>
<dbReference type="Pfam" id="PF02518">
    <property type="entry name" value="HATPase_c"/>
    <property type="match status" value="1"/>
</dbReference>
<gene>
    <name evidence="8" type="ORF">PUW23_15515</name>
    <name evidence="9" type="ORF">PUW25_15270</name>
</gene>
<dbReference type="InterPro" id="IPR003594">
    <property type="entry name" value="HATPase_dom"/>
</dbReference>
<evidence type="ECO:0000259" key="7">
    <source>
        <dbReference type="PROSITE" id="PS50109"/>
    </source>
</evidence>
<name>A0AAX3MVU5_9BACL</name>
<dbReference type="SUPFAM" id="SSF55874">
    <property type="entry name" value="ATPase domain of HSP90 chaperone/DNA topoisomerase II/histidine kinase"/>
    <property type="match status" value="1"/>
</dbReference>
<dbReference type="EMBL" id="CP118108">
    <property type="protein sequence ID" value="WDI00644.1"/>
    <property type="molecule type" value="Genomic_DNA"/>
</dbReference>
<accession>A0AAX3MVU5</accession>
<dbReference type="Proteomes" id="UP001221519">
    <property type="component" value="Chromosome"/>
</dbReference>
<keyword evidence="6" id="KW-1133">Transmembrane helix</keyword>
<dbReference type="RefSeq" id="WP_205052884.1">
    <property type="nucleotide sequence ID" value="NZ_CP118101.1"/>
</dbReference>
<dbReference type="SMART" id="SM00387">
    <property type="entry name" value="HATPase_c"/>
    <property type="match status" value="1"/>
</dbReference>
<keyword evidence="2" id="KW-0547">Nucleotide-binding</keyword>
<keyword evidence="11" id="KW-1185">Reference proteome</keyword>
<dbReference type="GO" id="GO:0005524">
    <property type="term" value="F:ATP binding"/>
    <property type="evidence" value="ECO:0007669"/>
    <property type="project" value="UniProtKB-KW"/>
</dbReference>
<evidence type="ECO:0000313" key="11">
    <source>
        <dbReference type="Proteomes" id="UP001221519"/>
    </source>
</evidence>
<keyword evidence="1" id="KW-0808">Transferase</keyword>
<dbReference type="InterPro" id="IPR005467">
    <property type="entry name" value="His_kinase_dom"/>
</dbReference>
<dbReference type="GO" id="GO:0016020">
    <property type="term" value="C:membrane"/>
    <property type="evidence" value="ECO:0007669"/>
    <property type="project" value="InterPro"/>
</dbReference>
<dbReference type="InterPro" id="IPR050640">
    <property type="entry name" value="Bact_2-comp_sensor_kinase"/>
</dbReference>
<feature type="transmembrane region" description="Helical" evidence="6">
    <location>
        <begin position="21"/>
        <end position="41"/>
    </location>
</feature>
<dbReference type="Proteomes" id="UP001220962">
    <property type="component" value="Chromosome"/>
</dbReference>
<evidence type="ECO:0000256" key="1">
    <source>
        <dbReference type="ARBA" id="ARBA00022679"/>
    </source>
</evidence>
<evidence type="ECO:0000313" key="9">
    <source>
        <dbReference type="EMBL" id="WDI00644.1"/>
    </source>
</evidence>
<dbReference type="InterPro" id="IPR036890">
    <property type="entry name" value="HATPase_C_sf"/>
</dbReference>
<dbReference type="AlphaFoldDB" id="A0AAX3MVU5"/>
<evidence type="ECO:0000256" key="6">
    <source>
        <dbReference type="SAM" id="Phobius"/>
    </source>
</evidence>
<proteinExistence type="predicted"/>
<dbReference type="PROSITE" id="PS50109">
    <property type="entry name" value="HIS_KIN"/>
    <property type="match status" value="1"/>
</dbReference>
<dbReference type="Gene3D" id="3.30.565.10">
    <property type="entry name" value="Histidine kinase-like ATPase, C-terminal domain"/>
    <property type="match status" value="1"/>
</dbReference>
<keyword evidence="4" id="KW-0067">ATP-binding</keyword>
<dbReference type="PANTHER" id="PTHR34220">
    <property type="entry name" value="SENSOR HISTIDINE KINASE YPDA"/>
    <property type="match status" value="1"/>
</dbReference>
<dbReference type="EMBL" id="CP118101">
    <property type="protein sequence ID" value="WDH80944.1"/>
    <property type="molecule type" value="Genomic_DNA"/>
</dbReference>
<dbReference type="InterPro" id="IPR010559">
    <property type="entry name" value="Sig_transdc_His_kin_internal"/>
</dbReference>
<protein>
    <submittedName>
        <fullName evidence="8">Sensor histidine kinase</fullName>
    </submittedName>
</protein>
<keyword evidence="6" id="KW-0472">Membrane</keyword>
<organism evidence="8 10">
    <name type="scientific">Paenibacillus urinalis</name>
    <dbReference type="NCBI Taxonomy" id="521520"/>
    <lineage>
        <taxon>Bacteria</taxon>
        <taxon>Bacillati</taxon>
        <taxon>Bacillota</taxon>
        <taxon>Bacilli</taxon>
        <taxon>Bacillales</taxon>
        <taxon>Paenibacillaceae</taxon>
        <taxon>Paenibacillus</taxon>
    </lineage>
</organism>
<keyword evidence="6" id="KW-0812">Transmembrane</keyword>
<keyword evidence="5" id="KW-0902">Two-component regulatory system</keyword>
<dbReference type="GO" id="GO:0000155">
    <property type="term" value="F:phosphorelay sensor kinase activity"/>
    <property type="evidence" value="ECO:0007669"/>
    <property type="project" value="InterPro"/>
</dbReference>
<evidence type="ECO:0000256" key="5">
    <source>
        <dbReference type="ARBA" id="ARBA00023012"/>
    </source>
</evidence>
<evidence type="ECO:0000313" key="8">
    <source>
        <dbReference type="EMBL" id="WDH80944.1"/>
    </source>
</evidence>
<dbReference type="PANTHER" id="PTHR34220:SF7">
    <property type="entry name" value="SENSOR HISTIDINE KINASE YPDA"/>
    <property type="match status" value="1"/>
</dbReference>
<reference evidence="8 11" key="1">
    <citation type="submission" date="2023-02" db="EMBL/GenBank/DDBJ databases">
        <title>Pathogen: clinical or host-associated sample.</title>
        <authorList>
            <person name="Hergert J."/>
            <person name="Casey R."/>
            <person name="Wagner J."/>
            <person name="Young E.L."/>
            <person name="Oakeson K.F."/>
        </authorList>
    </citation>
    <scope>NUCLEOTIDE SEQUENCE</scope>
    <source>
        <strain evidence="9 11">2022CK-00829</strain>
        <strain evidence="8">2022CK-00830</strain>
    </source>
</reference>
<evidence type="ECO:0000256" key="2">
    <source>
        <dbReference type="ARBA" id="ARBA00022741"/>
    </source>
</evidence>
<feature type="domain" description="Histidine kinase" evidence="7">
    <location>
        <begin position="488"/>
        <end position="584"/>
    </location>
</feature>
<keyword evidence="3 8" id="KW-0418">Kinase</keyword>
<dbReference type="Gene3D" id="6.10.340.10">
    <property type="match status" value="1"/>
</dbReference>
<evidence type="ECO:0000313" key="10">
    <source>
        <dbReference type="Proteomes" id="UP001220962"/>
    </source>
</evidence>